<sequence length="447" mass="49641">MDAMQIAAQEDAVNPAIDQVGFITEDAPTHQIMKAAAHLDTSHKLATGVGVSIHVHAFSELLHLVPPPSLSTEPRKVDGESRTGHQIHVSTCYPQPNGTSPALGGATNNIGSSEVSSFQHQEFTHSPQAVDSSATPLAPFTKQCTLVESRESPSSEQRRLKKRQQIIKELIDTEYSFGREMRVVNDFYKATSSSCLGFSVDDIKTLFANSDQVAQFSITFQHSLKEAAKSVYSMPKSQRWRSKCSNRNPDSGSAADDDQYTVGEGIPGLEKDRSTSLGIAFMTHMTQMEVIYSDYLKNHDSANKNLQILQGNPKVAIWMKECRESASDLTCAWDLDSLLVKPVQRILKYPLFLTELLDSTPIDHPDHGVLFCALRKVTKISVRINEMEKRADFVDKVVGRKYKESDARAGLSKAFGRRTEKLRQQGGLSDKFEDKVYGALVRRFGDE</sequence>
<evidence type="ECO:0000313" key="4">
    <source>
        <dbReference type="Proteomes" id="UP001227192"/>
    </source>
</evidence>
<feature type="region of interest" description="Disordered" evidence="1">
    <location>
        <begin position="240"/>
        <end position="266"/>
    </location>
</feature>
<dbReference type="GO" id="GO:0032955">
    <property type="term" value="P:regulation of division septum assembly"/>
    <property type="evidence" value="ECO:0007669"/>
    <property type="project" value="TreeGrafter"/>
</dbReference>
<dbReference type="PANTHER" id="PTHR22834:SF20">
    <property type="entry name" value="SH3 DOMAIN-CONTAINING PROTEIN"/>
    <property type="match status" value="1"/>
</dbReference>
<dbReference type="GO" id="GO:0031991">
    <property type="term" value="P:regulation of actomyosin contractile ring contraction"/>
    <property type="evidence" value="ECO:0007669"/>
    <property type="project" value="TreeGrafter"/>
</dbReference>
<keyword evidence="4" id="KW-1185">Reference proteome</keyword>
<organism evidence="3 4">
    <name type="scientific">Penicillium thymicola</name>
    <dbReference type="NCBI Taxonomy" id="293382"/>
    <lineage>
        <taxon>Eukaryota</taxon>
        <taxon>Fungi</taxon>
        <taxon>Dikarya</taxon>
        <taxon>Ascomycota</taxon>
        <taxon>Pezizomycotina</taxon>
        <taxon>Eurotiomycetes</taxon>
        <taxon>Eurotiomycetidae</taxon>
        <taxon>Eurotiales</taxon>
        <taxon>Aspergillaceae</taxon>
        <taxon>Penicillium</taxon>
    </lineage>
</organism>
<dbReference type="PANTHER" id="PTHR22834">
    <property type="entry name" value="NUCLEAR FUSION PROTEIN FUS2"/>
    <property type="match status" value="1"/>
</dbReference>
<dbReference type="PROSITE" id="PS00741">
    <property type="entry name" value="DH_1"/>
    <property type="match status" value="1"/>
</dbReference>
<dbReference type="InterPro" id="IPR035899">
    <property type="entry name" value="DBL_dom_sf"/>
</dbReference>
<proteinExistence type="predicted"/>
<dbReference type="FunFam" id="1.20.900.10:FF:000053">
    <property type="entry name" value="Rho guanyl nucleotide exchange factor, putative"/>
    <property type="match status" value="1"/>
</dbReference>
<dbReference type="InterPro" id="IPR051492">
    <property type="entry name" value="Dynamin-Rho_GEF"/>
</dbReference>
<dbReference type="EMBL" id="LACB01000714">
    <property type="protein sequence ID" value="KAJ9481658.1"/>
    <property type="molecule type" value="Genomic_DNA"/>
</dbReference>
<reference evidence="3" key="1">
    <citation type="submission" date="2015-06" db="EMBL/GenBank/DDBJ databases">
        <authorList>
            <person name="Nguyen H."/>
        </authorList>
    </citation>
    <scope>NUCLEOTIDE SEQUENCE</scope>
    <source>
        <strain evidence="3">DAOM 180753</strain>
    </source>
</reference>
<evidence type="ECO:0000256" key="1">
    <source>
        <dbReference type="SAM" id="MobiDB-lite"/>
    </source>
</evidence>
<accession>A0AAI9T7A0</accession>
<dbReference type="InterPro" id="IPR000219">
    <property type="entry name" value="DH_dom"/>
</dbReference>
<dbReference type="Gene3D" id="1.20.900.10">
    <property type="entry name" value="Dbl homology (DH) domain"/>
    <property type="match status" value="1"/>
</dbReference>
<dbReference type="InterPro" id="IPR001331">
    <property type="entry name" value="GDS_CDC24_CS"/>
</dbReference>
<evidence type="ECO:0000259" key="2">
    <source>
        <dbReference type="PROSITE" id="PS50010"/>
    </source>
</evidence>
<dbReference type="Proteomes" id="UP001227192">
    <property type="component" value="Unassembled WGS sequence"/>
</dbReference>
<dbReference type="GO" id="GO:0035556">
    <property type="term" value="P:intracellular signal transduction"/>
    <property type="evidence" value="ECO:0007669"/>
    <property type="project" value="InterPro"/>
</dbReference>
<dbReference type="SUPFAM" id="SSF48065">
    <property type="entry name" value="DBL homology domain (DH-domain)"/>
    <property type="match status" value="1"/>
</dbReference>
<dbReference type="Pfam" id="PF00621">
    <property type="entry name" value="RhoGEF"/>
    <property type="match status" value="1"/>
</dbReference>
<name>A0AAI9T7A0_PENTH</name>
<dbReference type="SMART" id="SM00325">
    <property type="entry name" value="RhoGEF"/>
    <property type="match status" value="1"/>
</dbReference>
<evidence type="ECO:0000313" key="3">
    <source>
        <dbReference type="EMBL" id="KAJ9481658.1"/>
    </source>
</evidence>
<comment type="caution">
    <text evidence="3">The sequence shown here is derived from an EMBL/GenBank/DDBJ whole genome shotgun (WGS) entry which is preliminary data.</text>
</comment>
<dbReference type="AlphaFoldDB" id="A0AAI9T7A0"/>
<dbReference type="GO" id="GO:0005085">
    <property type="term" value="F:guanyl-nucleotide exchange factor activity"/>
    <property type="evidence" value="ECO:0007669"/>
    <property type="project" value="InterPro"/>
</dbReference>
<feature type="domain" description="DH" evidence="2">
    <location>
        <begin position="162"/>
        <end position="387"/>
    </location>
</feature>
<gene>
    <name evidence="3" type="ORF">VN97_g11811</name>
</gene>
<protein>
    <recommendedName>
        <fullName evidence="2">DH domain-containing protein</fullName>
    </recommendedName>
</protein>
<dbReference type="PROSITE" id="PS50010">
    <property type="entry name" value="DH_2"/>
    <property type="match status" value="1"/>
</dbReference>
<dbReference type="CDD" id="cd00160">
    <property type="entry name" value="RhoGEF"/>
    <property type="match status" value="1"/>
</dbReference>
<dbReference type="GO" id="GO:0005737">
    <property type="term" value="C:cytoplasm"/>
    <property type="evidence" value="ECO:0007669"/>
    <property type="project" value="TreeGrafter"/>
</dbReference>
<reference evidence="3" key="2">
    <citation type="journal article" date="2016" name="Fungal Biol.">
        <title>Ochratoxin A production by Penicillium thymicola.</title>
        <authorList>
            <person name="Nguyen H.D.T."/>
            <person name="McMullin D.R."/>
            <person name="Ponomareva E."/>
            <person name="Riley R."/>
            <person name="Pomraning K.R."/>
            <person name="Baker S.E."/>
            <person name="Seifert K.A."/>
        </authorList>
    </citation>
    <scope>NUCLEOTIDE SEQUENCE</scope>
    <source>
        <strain evidence="3">DAOM 180753</strain>
    </source>
</reference>